<protein>
    <submittedName>
        <fullName evidence="2">Uncharacterized protein</fullName>
    </submittedName>
</protein>
<name>A0A934RFZ5_9BACT</name>
<dbReference type="AlphaFoldDB" id="A0A934RFZ5"/>
<dbReference type="EMBL" id="JAENII010000014">
    <property type="protein sequence ID" value="MBK1828474.1"/>
    <property type="molecule type" value="Genomic_DNA"/>
</dbReference>
<gene>
    <name evidence="2" type="ORF">JIN81_15685</name>
</gene>
<evidence type="ECO:0000313" key="2">
    <source>
        <dbReference type="EMBL" id="MBK1828474.1"/>
    </source>
</evidence>
<proteinExistence type="predicted"/>
<comment type="caution">
    <text evidence="2">The sequence shown here is derived from an EMBL/GenBank/DDBJ whole genome shotgun (WGS) entry which is preliminary data.</text>
</comment>
<reference evidence="2" key="1">
    <citation type="submission" date="2021-01" db="EMBL/GenBank/DDBJ databases">
        <title>Modified the classification status of verrucomicrobia.</title>
        <authorList>
            <person name="Feng X."/>
        </authorList>
    </citation>
    <scope>NUCLEOTIDE SEQUENCE</scope>
    <source>
        <strain evidence="2">KCTC 22201</strain>
    </source>
</reference>
<keyword evidence="3" id="KW-1185">Reference proteome</keyword>
<evidence type="ECO:0000256" key="1">
    <source>
        <dbReference type="SAM" id="SignalP"/>
    </source>
</evidence>
<sequence>MPIHRKLTTLALLLGFTLLTRATPERGTWFWGNTTVPTGSSPHGSSVVVGDSAKEDAEIAFMTAWGVTRVYGSYGTGPGINAERAKYREWNAKLHAAGIESQLLLSEFDPGDPSTELTNPVSLLNKIQARLIDFNDVATLPEEKFDALHLDVEPQTLNAWKDSGGGTPAIRRAFLDDLLQLYLDVRALLDGAGYASLPIYADIPWNWGKFPSTTAGWVDEPDRNAWYASVNAVLDGVSLMTFTTSKDTFAEIDDATEFERETAFVGKCRVAIQAHVGPGEIWPNWPTFMNILSELEDPVDGYDTTGATDIENYAFWRYSHTTFGPILTTSGLTFTADPAVADGGIISFPATPGYLYTIRHSSTLTDPWLPIATRRTSTDAERELIEFPVEMTPPRGFYQVSEDPDPAPAPE</sequence>
<feature type="chain" id="PRO_5037773514" evidence="1">
    <location>
        <begin position="23"/>
        <end position="411"/>
    </location>
</feature>
<evidence type="ECO:0000313" key="3">
    <source>
        <dbReference type="Proteomes" id="UP000658278"/>
    </source>
</evidence>
<keyword evidence="1" id="KW-0732">Signal</keyword>
<dbReference type="Proteomes" id="UP000658278">
    <property type="component" value="Unassembled WGS sequence"/>
</dbReference>
<feature type="signal peptide" evidence="1">
    <location>
        <begin position="1"/>
        <end position="22"/>
    </location>
</feature>
<accession>A0A934RFZ5</accession>
<dbReference type="RefSeq" id="WP_200282012.1">
    <property type="nucleotide sequence ID" value="NZ_JAENII010000014.1"/>
</dbReference>
<organism evidence="2 3">
    <name type="scientific">Haloferula rosea</name>
    <dbReference type="NCBI Taxonomy" id="490093"/>
    <lineage>
        <taxon>Bacteria</taxon>
        <taxon>Pseudomonadati</taxon>
        <taxon>Verrucomicrobiota</taxon>
        <taxon>Verrucomicrobiia</taxon>
        <taxon>Verrucomicrobiales</taxon>
        <taxon>Verrucomicrobiaceae</taxon>
        <taxon>Haloferula</taxon>
    </lineage>
</organism>